<organism evidence="5 6">
    <name type="scientific">Acetobacter malorum</name>
    <dbReference type="NCBI Taxonomy" id="178901"/>
    <lineage>
        <taxon>Bacteria</taxon>
        <taxon>Pseudomonadati</taxon>
        <taxon>Pseudomonadota</taxon>
        <taxon>Alphaproteobacteria</taxon>
        <taxon>Acetobacterales</taxon>
        <taxon>Acetobacteraceae</taxon>
        <taxon>Acetobacter</taxon>
    </lineage>
</organism>
<dbReference type="CDD" id="cd05013">
    <property type="entry name" value="SIS_RpiR"/>
    <property type="match status" value="1"/>
</dbReference>
<name>A0A149UPA9_9PROT</name>
<dbReference type="InterPro" id="IPR009057">
    <property type="entry name" value="Homeodomain-like_sf"/>
</dbReference>
<dbReference type="GO" id="GO:0097367">
    <property type="term" value="F:carbohydrate derivative binding"/>
    <property type="evidence" value="ECO:0007669"/>
    <property type="project" value="InterPro"/>
</dbReference>
<comment type="caution">
    <text evidence="5">The sequence shown here is derived from an EMBL/GenBank/DDBJ whole genome shotgun (WGS) entry which is preliminary data.</text>
</comment>
<dbReference type="InterPro" id="IPR035472">
    <property type="entry name" value="RpiR-like_SIS"/>
</dbReference>
<dbReference type="GO" id="GO:1901135">
    <property type="term" value="P:carbohydrate derivative metabolic process"/>
    <property type="evidence" value="ECO:0007669"/>
    <property type="project" value="InterPro"/>
</dbReference>
<dbReference type="Pfam" id="PF01380">
    <property type="entry name" value="SIS"/>
    <property type="match status" value="1"/>
</dbReference>
<dbReference type="RefSeq" id="WP_061500099.1">
    <property type="nucleotide sequence ID" value="NZ_LHZX01000269.1"/>
</dbReference>
<proteinExistence type="predicted"/>
<dbReference type="PATRIC" id="fig|178901.14.peg.431"/>
<evidence type="ECO:0000313" key="5">
    <source>
        <dbReference type="EMBL" id="KXV69715.1"/>
    </source>
</evidence>
<accession>A0A149UPA9</accession>
<evidence type="ECO:0000256" key="1">
    <source>
        <dbReference type="ARBA" id="ARBA00023015"/>
    </source>
</evidence>
<dbReference type="GO" id="GO:0003677">
    <property type="term" value="F:DNA binding"/>
    <property type="evidence" value="ECO:0007669"/>
    <property type="project" value="UniProtKB-KW"/>
</dbReference>
<dbReference type="Gene3D" id="1.10.10.10">
    <property type="entry name" value="Winged helix-like DNA-binding domain superfamily/Winged helix DNA-binding domain"/>
    <property type="match status" value="1"/>
</dbReference>
<sequence length="309" mass="34936">MKYIFHVENGMALMFHNEVGVNRMTRKTDLEDRIIRIQNELSVGERRLAAVIFELEGNIAGFTGGELSDRAGVSASTTARFFRRLGYASYQEVRTEARDTSMKGSPLDVYRKKNKDVDHTSDFSTYIEKEKQNLAQTYAEISQDLLEKAADILKGSGTIYIIGFRNSYAIALFLRNQLSVLRNNIRLIPAPGEDVATDLIDQKAGDVLLAVGLRRRTVVLRKTISRFHKNGGKIVFLTDLTAPSWQEERVVTLRCITESPGSFDSYATPMCVLNYLLSLLQQSYRTHVEERFSEVETIRTEIYGTGSLL</sequence>
<reference evidence="5 6" key="1">
    <citation type="submission" date="2015-06" db="EMBL/GenBank/DDBJ databases">
        <title>Improved classification and identification of acetic acid bacteria using matrix-assisted laser desorption/ionization time-of-flight mass spectrometry; Gluconobacter nephelii and Gluconobacter uchimurae are later heterotypic synonyms of Gluconobacter japonicus and Gluconobacter oxydans, respectively.</title>
        <authorList>
            <person name="Li L."/>
            <person name="Cleenwerck I."/>
            <person name="De Vuyst L."/>
            <person name="Vandamme P."/>
        </authorList>
    </citation>
    <scope>NUCLEOTIDE SEQUENCE [LARGE SCALE GENOMIC DNA]</scope>
    <source>
        <strain evidence="5 6">LMG 1699</strain>
    </source>
</reference>
<dbReference type="PANTHER" id="PTHR30514">
    <property type="entry name" value="GLUCOKINASE"/>
    <property type="match status" value="1"/>
</dbReference>
<dbReference type="PANTHER" id="PTHR30514:SF18">
    <property type="entry name" value="RPIR-FAMILY TRANSCRIPTIONAL REGULATOR"/>
    <property type="match status" value="1"/>
</dbReference>
<dbReference type="EMBL" id="LHZX01000269">
    <property type="protein sequence ID" value="KXV69715.1"/>
    <property type="molecule type" value="Genomic_DNA"/>
</dbReference>
<dbReference type="OrthoDB" id="8582409at2"/>
<dbReference type="InterPro" id="IPR036388">
    <property type="entry name" value="WH-like_DNA-bd_sf"/>
</dbReference>
<feature type="domain" description="HTH rpiR-type" evidence="4">
    <location>
        <begin position="28"/>
        <end position="104"/>
    </location>
</feature>
<dbReference type="SUPFAM" id="SSF53697">
    <property type="entry name" value="SIS domain"/>
    <property type="match status" value="1"/>
</dbReference>
<evidence type="ECO:0000256" key="3">
    <source>
        <dbReference type="ARBA" id="ARBA00023163"/>
    </source>
</evidence>
<dbReference type="InterPro" id="IPR046348">
    <property type="entry name" value="SIS_dom_sf"/>
</dbReference>
<dbReference type="PROSITE" id="PS51071">
    <property type="entry name" value="HTH_RPIR"/>
    <property type="match status" value="1"/>
</dbReference>
<dbReference type="InterPro" id="IPR047640">
    <property type="entry name" value="RpiR-like"/>
</dbReference>
<dbReference type="InterPro" id="IPR001347">
    <property type="entry name" value="SIS_dom"/>
</dbReference>
<evidence type="ECO:0000259" key="4">
    <source>
        <dbReference type="PROSITE" id="PS51071"/>
    </source>
</evidence>
<keyword evidence="1" id="KW-0805">Transcription regulation</keyword>
<keyword evidence="3" id="KW-0804">Transcription</keyword>
<evidence type="ECO:0000313" key="6">
    <source>
        <dbReference type="Proteomes" id="UP000075377"/>
    </source>
</evidence>
<protein>
    <recommendedName>
        <fullName evidence="4">HTH rpiR-type domain-containing protein</fullName>
    </recommendedName>
</protein>
<keyword evidence="2" id="KW-0238">DNA-binding</keyword>
<dbReference type="InterPro" id="IPR000281">
    <property type="entry name" value="HTH_RpiR"/>
</dbReference>
<gene>
    <name evidence="5" type="ORF">AD951_05435</name>
</gene>
<dbReference type="Proteomes" id="UP000075377">
    <property type="component" value="Unassembled WGS sequence"/>
</dbReference>
<dbReference type="GO" id="GO:0003700">
    <property type="term" value="F:DNA-binding transcription factor activity"/>
    <property type="evidence" value="ECO:0007669"/>
    <property type="project" value="InterPro"/>
</dbReference>
<dbReference type="Gene3D" id="3.40.50.10490">
    <property type="entry name" value="Glucose-6-phosphate isomerase like protein, domain 1"/>
    <property type="match status" value="1"/>
</dbReference>
<dbReference type="SUPFAM" id="SSF46689">
    <property type="entry name" value="Homeodomain-like"/>
    <property type="match status" value="1"/>
</dbReference>
<dbReference type="AlphaFoldDB" id="A0A149UPA9"/>
<evidence type="ECO:0000256" key="2">
    <source>
        <dbReference type="ARBA" id="ARBA00023125"/>
    </source>
</evidence>